<organism evidence="18 19">
    <name type="scientific">Thamnocephalis sphaerospora</name>
    <dbReference type="NCBI Taxonomy" id="78915"/>
    <lineage>
        <taxon>Eukaryota</taxon>
        <taxon>Fungi</taxon>
        <taxon>Fungi incertae sedis</taxon>
        <taxon>Zoopagomycota</taxon>
        <taxon>Zoopagomycotina</taxon>
        <taxon>Zoopagomycetes</taxon>
        <taxon>Zoopagales</taxon>
        <taxon>Sigmoideomycetaceae</taxon>
        <taxon>Thamnocephalis</taxon>
    </lineage>
</organism>
<protein>
    <recommendedName>
        <fullName evidence="13 14">Inositol hexakisphosphate and diphosphoinositol-pentakisphosphate kinase</fullName>
        <ecNumber evidence="3 14">2.7.4.24</ecNumber>
    </recommendedName>
</protein>
<dbReference type="OrthoDB" id="18042at2759"/>
<evidence type="ECO:0000256" key="3">
    <source>
        <dbReference type="ARBA" id="ARBA00012893"/>
    </source>
</evidence>
<dbReference type="PANTHER" id="PTHR12750">
    <property type="entry name" value="DIPHOSPHOINOSITOL PENTAKISPHOSPHATE KINASE"/>
    <property type="match status" value="1"/>
</dbReference>
<feature type="compositionally biased region" description="Polar residues" evidence="15">
    <location>
        <begin position="1"/>
        <end position="12"/>
    </location>
</feature>
<feature type="domain" description="VIP1 N-terminal" evidence="17">
    <location>
        <begin position="32"/>
        <end position="120"/>
    </location>
</feature>
<dbReference type="GO" id="GO:0033857">
    <property type="term" value="F:5-diphosphoinositol pentakisphosphate 1-kinase activity"/>
    <property type="evidence" value="ECO:0007669"/>
    <property type="project" value="TreeGrafter"/>
</dbReference>
<comment type="catalytic activity">
    <reaction evidence="11">
        <text>5-diphospho-1D-myo-inositol 1,2,3,4,6-pentakisphosphate + ATP + H(+) = 1,5-bis(diphospho)-1D-myo-inositol 2,3,4,6-tetrakisphosphate + ADP</text>
        <dbReference type="Rhea" id="RHEA:10276"/>
        <dbReference type="ChEBI" id="CHEBI:15378"/>
        <dbReference type="ChEBI" id="CHEBI:30616"/>
        <dbReference type="ChEBI" id="CHEBI:58628"/>
        <dbReference type="ChEBI" id="CHEBI:77983"/>
        <dbReference type="ChEBI" id="CHEBI:456216"/>
        <dbReference type="EC" id="2.7.4.24"/>
    </reaction>
    <physiologicalReaction direction="left-to-right" evidence="11">
        <dbReference type="Rhea" id="RHEA:10277"/>
    </physiologicalReaction>
</comment>
<dbReference type="Pfam" id="PF08443">
    <property type="entry name" value="RimK"/>
    <property type="match status" value="1"/>
</dbReference>
<keyword evidence="6 14" id="KW-0808">Transferase</keyword>
<feature type="domain" description="ATP-grasp fold RimK-type" evidence="16">
    <location>
        <begin position="292"/>
        <end position="393"/>
    </location>
</feature>
<evidence type="ECO:0000256" key="13">
    <source>
        <dbReference type="ARBA" id="ARBA00071668"/>
    </source>
</evidence>
<dbReference type="GO" id="GO:0005829">
    <property type="term" value="C:cytosol"/>
    <property type="evidence" value="ECO:0007669"/>
    <property type="project" value="TreeGrafter"/>
</dbReference>
<keyword evidence="8 14" id="KW-0418">Kinase</keyword>
<keyword evidence="7 14" id="KW-0547">Nucleotide-binding</keyword>
<comment type="similarity">
    <text evidence="2 14">Belongs to the histidine acid phosphatase family. VIP1 subfamily.</text>
</comment>
<evidence type="ECO:0000259" key="17">
    <source>
        <dbReference type="Pfam" id="PF18086"/>
    </source>
</evidence>
<keyword evidence="9 14" id="KW-0067">ATP-binding</keyword>
<keyword evidence="5" id="KW-0597">Phosphoprotein</keyword>
<evidence type="ECO:0000256" key="4">
    <source>
        <dbReference type="ARBA" id="ARBA00022490"/>
    </source>
</evidence>
<evidence type="ECO:0000256" key="12">
    <source>
        <dbReference type="ARBA" id="ARBA00034629"/>
    </source>
</evidence>
<evidence type="ECO:0000256" key="11">
    <source>
        <dbReference type="ARBA" id="ARBA00033696"/>
    </source>
</evidence>
<dbReference type="PANTHER" id="PTHR12750:SF9">
    <property type="entry name" value="INOSITOL HEXAKISPHOSPHATE AND DIPHOSPHOINOSITOL-PENTAKISPHOSPHATE KINASE"/>
    <property type="match status" value="1"/>
</dbReference>
<name>A0A4P9XVH7_9FUNG</name>
<dbReference type="InterPro" id="IPR037446">
    <property type="entry name" value="His_Pase_VIP1"/>
</dbReference>
<evidence type="ECO:0000259" key="16">
    <source>
        <dbReference type="Pfam" id="PF08443"/>
    </source>
</evidence>
<dbReference type="InterPro" id="IPR040557">
    <property type="entry name" value="VIP1_N"/>
</dbReference>
<feature type="region of interest" description="Disordered" evidence="15">
    <location>
        <begin position="1"/>
        <end position="26"/>
    </location>
</feature>
<evidence type="ECO:0000256" key="10">
    <source>
        <dbReference type="ARBA" id="ARBA00023212"/>
    </source>
</evidence>
<evidence type="ECO:0000256" key="9">
    <source>
        <dbReference type="ARBA" id="ARBA00022840"/>
    </source>
</evidence>
<evidence type="ECO:0000256" key="15">
    <source>
        <dbReference type="SAM" id="MobiDB-lite"/>
    </source>
</evidence>
<dbReference type="FunFam" id="3.40.50.11950:FF:000002">
    <property type="entry name" value="Inositol hexakisphosphate and diphosphoinositol-pentakisphosphate kinase"/>
    <property type="match status" value="1"/>
</dbReference>
<dbReference type="GO" id="GO:0052843">
    <property type="term" value="F:inositol-1-diphosphate-2,3,4,5,6-pentakisphosphate diphosphatase activity"/>
    <property type="evidence" value="ECO:0007669"/>
    <property type="project" value="UniProtKB-ARBA"/>
</dbReference>
<comment type="subcellular location">
    <subcellularLocation>
        <location evidence="1 14">Cytoplasm</location>
        <location evidence="1 14">Cytoskeleton</location>
    </subcellularLocation>
</comment>
<evidence type="ECO:0000313" key="18">
    <source>
        <dbReference type="EMBL" id="RKP09611.1"/>
    </source>
</evidence>
<dbReference type="Gene3D" id="3.30.470.20">
    <property type="entry name" value="ATP-grasp fold, B domain"/>
    <property type="match status" value="1"/>
</dbReference>
<sequence>MHDQLNGKTGSNEPLPPSSQPTQPSPSMSPYIVGICAMHKKARSKPMTSILSRLRATGHFEIIYFEENAILHDAVETWPLCDFLVAFYSTGFPLDKAIAYAKLRRPYCVNDLRLQEALRDRRLVLKILDANGIPTAPRIVVSRDHGPIVSPELSERLRRCYGVNLNCNRDHAEGRVSDPDQHASHAHAMQSNDDDGNATALAEEKNTKNSVIHAAFATVSDVTEDFTQVDDDTIQQDGYALRKPFVEKPVDGDDHNVRIYYASSQGGGARCLFRKVGNKSSEFRSELSQVRMEGSYIYEQFMRVDNAEDVKVYTVGASYAHAETRKSPVVDGEVVRDASGKEIRRTTPLSDTEKEIARKVCRAFGQTICGFDLLRVGGQSYVIDVNGWSFVKGNEAYYDRCACILQNMLLHTTRRRRYSLSLPKGTGLDNM</sequence>
<dbReference type="GO" id="GO:0052723">
    <property type="term" value="F:inositol hexakisphosphate 1-kinase activity"/>
    <property type="evidence" value="ECO:0007669"/>
    <property type="project" value="UniProtKB-ARBA"/>
</dbReference>
<dbReference type="Pfam" id="PF18086">
    <property type="entry name" value="PPIP5K2_N"/>
    <property type="match status" value="1"/>
</dbReference>
<dbReference type="STRING" id="78915.A0A4P9XVH7"/>
<dbReference type="AlphaFoldDB" id="A0A4P9XVH7"/>
<dbReference type="GO" id="GO:0005856">
    <property type="term" value="C:cytoskeleton"/>
    <property type="evidence" value="ECO:0007669"/>
    <property type="project" value="UniProtKB-SubCell"/>
</dbReference>
<comment type="function">
    <text evidence="14">Bifunctional inositol kinase that acts in concert with the IP6K kinases to synthesize the diphosphate group-containing inositol pyrophosphates diphosphoinositol pentakisphosphate, PP-InsP5, and bis-diphosphoinositol tetrakisphosphate, (PP)2-InsP4. PP-InsP5 and (PP)2-InsP4, also respectively called InsP7 and InsP8, may regulate a variety of cellular processes, including apoptosis, vesicle trafficking, cytoskeletal dynamics, and exocytosis. Phosphorylates inositol hexakisphosphate (InsP6).</text>
</comment>
<dbReference type="FunFam" id="3.30.470.20:FF:000036">
    <property type="entry name" value="Inositol hexakisphosphate and diphosphoinositol-pentakisphosphate kinase"/>
    <property type="match status" value="1"/>
</dbReference>
<evidence type="ECO:0000256" key="5">
    <source>
        <dbReference type="ARBA" id="ARBA00022553"/>
    </source>
</evidence>
<evidence type="ECO:0000256" key="1">
    <source>
        <dbReference type="ARBA" id="ARBA00004245"/>
    </source>
</evidence>
<evidence type="ECO:0000313" key="19">
    <source>
        <dbReference type="Proteomes" id="UP000271241"/>
    </source>
</evidence>
<dbReference type="SUPFAM" id="SSF56059">
    <property type="entry name" value="Glutathione synthetase ATP-binding domain-like"/>
    <property type="match status" value="1"/>
</dbReference>
<keyword evidence="19" id="KW-1185">Reference proteome</keyword>
<proteinExistence type="inferred from homology"/>
<dbReference type="EMBL" id="KZ992500">
    <property type="protein sequence ID" value="RKP09611.1"/>
    <property type="molecule type" value="Genomic_DNA"/>
</dbReference>
<evidence type="ECO:0000256" key="14">
    <source>
        <dbReference type="RuleBase" id="RU365032"/>
    </source>
</evidence>
<accession>A0A4P9XVH7</accession>
<reference evidence="19" key="1">
    <citation type="journal article" date="2018" name="Nat. Microbiol.">
        <title>Leveraging single-cell genomics to expand the fungal tree of life.</title>
        <authorList>
            <person name="Ahrendt S.R."/>
            <person name="Quandt C.A."/>
            <person name="Ciobanu D."/>
            <person name="Clum A."/>
            <person name="Salamov A."/>
            <person name="Andreopoulos B."/>
            <person name="Cheng J.F."/>
            <person name="Woyke T."/>
            <person name="Pelin A."/>
            <person name="Henrissat B."/>
            <person name="Reynolds N.K."/>
            <person name="Benny G.L."/>
            <person name="Smith M.E."/>
            <person name="James T.Y."/>
            <person name="Grigoriev I.V."/>
        </authorList>
    </citation>
    <scope>NUCLEOTIDE SEQUENCE [LARGE SCALE GENOMIC DNA]</scope>
    <source>
        <strain evidence="19">RSA 1356</strain>
    </source>
</reference>
<dbReference type="InterPro" id="IPR013651">
    <property type="entry name" value="ATP-grasp_RimK-type"/>
</dbReference>
<dbReference type="GO" id="GO:0032958">
    <property type="term" value="P:inositol phosphate biosynthetic process"/>
    <property type="evidence" value="ECO:0007669"/>
    <property type="project" value="TreeGrafter"/>
</dbReference>
<dbReference type="GO" id="GO:0006020">
    <property type="term" value="P:inositol metabolic process"/>
    <property type="evidence" value="ECO:0007669"/>
    <property type="project" value="TreeGrafter"/>
</dbReference>
<dbReference type="Gene3D" id="3.40.50.11950">
    <property type="match status" value="1"/>
</dbReference>
<dbReference type="EC" id="2.7.4.24" evidence="3 14"/>
<keyword evidence="10" id="KW-0206">Cytoskeleton</keyword>
<gene>
    <name evidence="18" type="ORF">THASP1DRAFT_22562</name>
</gene>
<evidence type="ECO:0000256" key="8">
    <source>
        <dbReference type="ARBA" id="ARBA00022777"/>
    </source>
</evidence>
<evidence type="ECO:0000256" key="2">
    <source>
        <dbReference type="ARBA" id="ARBA00005609"/>
    </source>
</evidence>
<feature type="compositionally biased region" description="Basic and acidic residues" evidence="15">
    <location>
        <begin position="172"/>
        <end position="183"/>
    </location>
</feature>
<comment type="catalytic activity">
    <reaction evidence="12">
        <text>1D-myo-inositol hexakisphosphate + ATP = 1-diphospho-1D-myo-inositol 2,3,4,5,6-pentakisphosphate + ADP</text>
        <dbReference type="Rhea" id="RHEA:37459"/>
        <dbReference type="ChEBI" id="CHEBI:30616"/>
        <dbReference type="ChEBI" id="CHEBI:58130"/>
        <dbReference type="ChEBI" id="CHEBI:74946"/>
        <dbReference type="ChEBI" id="CHEBI:456216"/>
        <dbReference type="EC" id="2.7.4.24"/>
    </reaction>
    <physiologicalReaction direction="left-to-right" evidence="12">
        <dbReference type="Rhea" id="RHEA:37460"/>
    </physiologicalReaction>
</comment>
<feature type="region of interest" description="Disordered" evidence="15">
    <location>
        <begin position="172"/>
        <end position="197"/>
    </location>
</feature>
<evidence type="ECO:0000256" key="7">
    <source>
        <dbReference type="ARBA" id="ARBA00022741"/>
    </source>
</evidence>
<keyword evidence="4 14" id="KW-0963">Cytoplasm</keyword>
<dbReference type="GO" id="GO:0005524">
    <property type="term" value="F:ATP binding"/>
    <property type="evidence" value="ECO:0007669"/>
    <property type="project" value="UniProtKB-KW"/>
</dbReference>
<evidence type="ECO:0000256" key="6">
    <source>
        <dbReference type="ARBA" id="ARBA00022679"/>
    </source>
</evidence>
<dbReference type="Proteomes" id="UP000271241">
    <property type="component" value="Unassembled WGS sequence"/>
</dbReference>